<protein>
    <submittedName>
        <fullName evidence="1">Uncharacterized protein</fullName>
    </submittedName>
</protein>
<dbReference type="AlphaFoldDB" id="A0A4P5PBX8"/>
<evidence type="ECO:0000313" key="2">
    <source>
        <dbReference type="Proteomes" id="UP000290567"/>
    </source>
</evidence>
<name>A0A4P5PBX8_9ENTE</name>
<reference evidence="2" key="1">
    <citation type="submission" date="2019-02" db="EMBL/GenBank/DDBJ databases">
        <title>Draft genome sequence of Enterococcus sp. Gos25-1.</title>
        <authorList>
            <person name="Tanaka N."/>
            <person name="Shiwa Y."/>
            <person name="Fujita N."/>
        </authorList>
    </citation>
    <scope>NUCLEOTIDE SEQUENCE [LARGE SCALE GENOMIC DNA]</scope>
    <source>
        <strain evidence="2">Gos25-1</strain>
    </source>
</reference>
<proteinExistence type="predicted"/>
<dbReference type="Proteomes" id="UP000290567">
    <property type="component" value="Unassembled WGS sequence"/>
</dbReference>
<sequence>MRKQRLSLYQISQTISMRLEEKNIPFQIHSNRKEWIIVVDKANNFLCRIEKLEISVSHLQGCRIFNLDEGIKRDRKTLQAVLDHLFLIIEHKLVQEEIYKFGKLCASRQYVLVDGKKVSCSKMWIVHKLYFLPIGKREQKIIEYVYRKKEESE</sequence>
<keyword evidence="2" id="KW-1185">Reference proteome</keyword>
<dbReference type="EMBL" id="BJCC01000013">
    <property type="protein sequence ID" value="GCF93791.1"/>
    <property type="molecule type" value="Genomic_DNA"/>
</dbReference>
<evidence type="ECO:0000313" key="1">
    <source>
        <dbReference type="EMBL" id="GCF93791.1"/>
    </source>
</evidence>
<gene>
    <name evidence="1" type="ORF">NRIC_16820</name>
</gene>
<comment type="caution">
    <text evidence="1">The sequence shown here is derived from an EMBL/GenBank/DDBJ whole genome shotgun (WGS) entry which is preliminary data.</text>
</comment>
<dbReference type="RefSeq" id="WP_146622237.1">
    <property type="nucleotide sequence ID" value="NZ_BJCC01000013.1"/>
</dbReference>
<organism evidence="1 2">
    <name type="scientific">Enterococcus florum</name>
    <dbReference type="NCBI Taxonomy" id="2480627"/>
    <lineage>
        <taxon>Bacteria</taxon>
        <taxon>Bacillati</taxon>
        <taxon>Bacillota</taxon>
        <taxon>Bacilli</taxon>
        <taxon>Lactobacillales</taxon>
        <taxon>Enterococcaceae</taxon>
        <taxon>Enterococcus</taxon>
    </lineage>
</organism>
<accession>A0A4P5PBX8</accession>